<gene>
    <name evidence="1" type="ORF">QJS10_CPB17g00369</name>
</gene>
<evidence type="ECO:0000313" key="2">
    <source>
        <dbReference type="Proteomes" id="UP001180020"/>
    </source>
</evidence>
<evidence type="ECO:0000313" key="1">
    <source>
        <dbReference type="EMBL" id="KAK1291742.1"/>
    </source>
</evidence>
<comment type="caution">
    <text evidence="1">The sequence shown here is derived from an EMBL/GenBank/DDBJ whole genome shotgun (WGS) entry which is preliminary data.</text>
</comment>
<reference evidence="1" key="1">
    <citation type="journal article" date="2023" name="Nat. Commun.">
        <title>Diploid and tetraploid genomes of Acorus and the evolution of monocots.</title>
        <authorList>
            <person name="Ma L."/>
            <person name="Liu K.W."/>
            <person name="Li Z."/>
            <person name="Hsiao Y.Y."/>
            <person name="Qi Y."/>
            <person name="Fu T."/>
            <person name="Tang G.D."/>
            <person name="Zhang D."/>
            <person name="Sun W.H."/>
            <person name="Liu D.K."/>
            <person name="Li Y."/>
            <person name="Chen G.Z."/>
            <person name="Liu X.D."/>
            <person name="Liao X.Y."/>
            <person name="Jiang Y.T."/>
            <person name="Yu X."/>
            <person name="Hao Y."/>
            <person name="Huang J."/>
            <person name="Zhao X.W."/>
            <person name="Ke S."/>
            <person name="Chen Y.Y."/>
            <person name="Wu W.L."/>
            <person name="Hsu J.L."/>
            <person name="Lin Y.F."/>
            <person name="Huang M.D."/>
            <person name="Li C.Y."/>
            <person name="Huang L."/>
            <person name="Wang Z.W."/>
            <person name="Zhao X."/>
            <person name="Zhong W.Y."/>
            <person name="Peng D.H."/>
            <person name="Ahmad S."/>
            <person name="Lan S."/>
            <person name="Zhang J.S."/>
            <person name="Tsai W.C."/>
            <person name="Van de Peer Y."/>
            <person name="Liu Z.J."/>
        </authorList>
    </citation>
    <scope>NUCLEOTIDE SEQUENCE</scope>
    <source>
        <strain evidence="1">CP</strain>
    </source>
</reference>
<protein>
    <submittedName>
        <fullName evidence="1">Uncharacterized protein</fullName>
    </submittedName>
</protein>
<organism evidence="1 2">
    <name type="scientific">Acorus calamus</name>
    <name type="common">Sweet flag</name>
    <dbReference type="NCBI Taxonomy" id="4465"/>
    <lineage>
        <taxon>Eukaryota</taxon>
        <taxon>Viridiplantae</taxon>
        <taxon>Streptophyta</taxon>
        <taxon>Embryophyta</taxon>
        <taxon>Tracheophyta</taxon>
        <taxon>Spermatophyta</taxon>
        <taxon>Magnoliopsida</taxon>
        <taxon>Liliopsida</taxon>
        <taxon>Acoraceae</taxon>
        <taxon>Acorus</taxon>
    </lineage>
</organism>
<name>A0AAV9CU93_ACOCL</name>
<proteinExistence type="predicted"/>
<accession>A0AAV9CU93</accession>
<keyword evidence="2" id="KW-1185">Reference proteome</keyword>
<reference evidence="1" key="2">
    <citation type="submission" date="2023-06" db="EMBL/GenBank/DDBJ databases">
        <authorList>
            <person name="Ma L."/>
            <person name="Liu K.-W."/>
            <person name="Li Z."/>
            <person name="Hsiao Y.-Y."/>
            <person name="Qi Y."/>
            <person name="Fu T."/>
            <person name="Tang G."/>
            <person name="Zhang D."/>
            <person name="Sun W.-H."/>
            <person name="Liu D.-K."/>
            <person name="Li Y."/>
            <person name="Chen G.-Z."/>
            <person name="Liu X.-D."/>
            <person name="Liao X.-Y."/>
            <person name="Jiang Y.-T."/>
            <person name="Yu X."/>
            <person name="Hao Y."/>
            <person name="Huang J."/>
            <person name="Zhao X.-W."/>
            <person name="Ke S."/>
            <person name="Chen Y.-Y."/>
            <person name="Wu W.-L."/>
            <person name="Hsu J.-L."/>
            <person name="Lin Y.-F."/>
            <person name="Huang M.-D."/>
            <person name="Li C.-Y."/>
            <person name="Huang L."/>
            <person name="Wang Z.-W."/>
            <person name="Zhao X."/>
            <person name="Zhong W.-Y."/>
            <person name="Peng D.-H."/>
            <person name="Ahmad S."/>
            <person name="Lan S."/>
            <person name="Zhang J.-S."/>
            <person name="Tsai W.-C."/>
            <person name="Van De Peer Y."/>
            <person name="Liu Z.-J."/>
        </authorList>
    </citation>
    <scope>NUCLEOTIDE SEQUENCE</scope>
    <source>
        <strain evidence="1">CP</strain>
        <tissue evidence="1">Leaves</tissue>
    </source>
</reference>
<dbReference type="EMBL" id="JAUJYO010000017">
    <property type="protein sequence ID" value="KAK1291742.1"/>
    <property type="molecule type" value="Genomic_DNA"/>
</dbReference>
<dbReference type="Proteomes" id="UP001180020">
    <property type="component" value="Unassembled WGS sequence"/>
</dbReference>
<dbReference type="AlphaFoldDB" id="A0AAV9CU93"/>
<sequence>MAEIASHPHARPSIEMTDIVPRLNDTLRTEFISRSAYCHREMGIDSGRMTEIYSDLDVPFGTTHTCFPHV</sequence>